<proteinExistence type="predicted"/>
<dbReference type="AlphaFoldDB" id="A0A0L9VE10"/>
<evidence type="ECO:0000313" key="3">
    <source>
        <dbReference type="Proteomes" id="UP000053144"/>
    </source>
</evidence>
<name>A0A0L9VE10_PHAAN</name>
<dbReference type="EMBL" id="CM003379">
    <property type="protein sequence ID" value="KOM53296.1"/>
    <property type="molecule type" value="Genomic_DNA"/>
</dbReference>
<reference evidence="3" key="1">
    <citation type="journal article" date="2015" name="Proc. Natl. Acad. Sci. U.S.A.">
        <title>Genome sequencing of adzuki bean (Vigna angularis) provides insight into high starch and low fat accumulation and domestication.</title>
        <authorList>
            <person name="Yang K."/>
            <person name="Tian Z."/>
            <person name="Chen C."/>
            <person name="Luo L."/>
            <person name="Zhao B."/>
            <person name="Wang Z."/>
            <person name="Yu L."/>
            <person name="Li Y."/>
            <person name="Sun Y."/>
            <person name="Li W."/>
            <person name="Chen Y."/>
            <person name="Li Y."/>
            <person name="Zhang Y."/>
            <person name="Ai D."/>
            <person name="Zhao J."/>
            <person name="Shang C."/>
            <person name="Ma Y."/>
            <person name="Wu B."/>
            <person name="Wang M."/>
            <person name="Gao L."/>
            <person name="Sun D."/>
            <person name="Zhang P."/>
            <person name="Guo F."/>
            <person name="Wang W."/>
            <person name="Li Y."/>
            <person name="Wang J."/>
            <person name="Varshney R.K."/>
            <person name="Wang J."/>
            <person name="Ling H.Q."/>
            <person name="Wan P."/>
        </authorList>
    </citation>
    <scope>NUCLEOTIDE SEQUENCE</scope>
    <source>
        <strain evidence="3">cv. Jingnong 6</strain>
    </source>
</reference>
<dbReference type="Gramene" id="KOM53296">
    <property type="protein sequence ID" value="KOM53296"/>
    <property type="gene ID" value="LR48_Vigan09g195500"/>
</dbReference>
<protein>
    <submittedName>
        <fullName evidence="2">Uncharacterized protein</fullName>
    </submittedName>
</protein>
<feature type="region of interest" description="Disordered" evidence="1">
    <location>
        <begin position="124"/>
        <end position="170"/>
    </location>
</feature>
<evidence type="ECO:0000256" key="1">
    <source>
        <dbReference type="SAM" id="MobiDB-lite"/>
    </source>
</evidence>
<accession>A0A0L9VE10</accession>
<organism evidence="2 3">
    <name type="scientific">Phaseolus angularis</name>
    <name type="common">Azuki bean</name>
    <name type="synonym">Vigna angularis</name>
    <dbReference type="NCBI Taxonomy" id="3914"/>
    <lineage>
        <taxon>Eukaryota</taxon>
        <taxon>Viridiplantae</taxon>
        <taxon>Streptophyta</taxon>
        <taxon>Embryophyta</taxon>
        <taxon>Tracheophyta</taxon>
        <taxon>Spermatophyta</taxon>
        <taxon>Magnoliopsida</taxon>
        <taxon>eudicotyledons</taxon>
        <taxon>Gunneridae</taxon>
        <taxon>Pentapetalae</taxon>
        <taxon>rosids</taxon>
        <taxon>fabids</taxon>
        <taxon>Fabales</taxon>
        <taxon>Fabaceae</taxon>
        <taxon>Papilionoideae</taxon>
        <taxon>50 kb inversion clade</taxon>
        <taxon>NPAAA clade</taxon>
        <taxon>indigoferoid/millettioid clade</taxon>
        <taxon>Phaseoleae</taxon>
        <taxon>Vigna</taxon>
    </lineage>
</organism>
<feature type="compositionally biased region" description="Basic and acidic residues" evidence="1">
    <location>
        <begin position="152"/>
        <end position="161"/>
    </location>
</feature>
<gene>
    <name evidence="2" type="ORF">LR48_Vigan09g195500</name>
</gene>
<feature type="compositionally biased region" description="Basic residues" evidence="1">
    <location>
        <begin position="139"/>
        <end position="151"/>
    </location>
</feature>
<sequence length="170" mass="19207">MFRVFELYCVFELCFDQRVMVLNNVIPSFVFKYFLLSDGDKGDELIQILVQNLMKQLRNTPLNGAPFTVGLNDRVEVLKKLLDLKSNYVRALGLYGIGRVVKKKALNPQNPCMDARYQAAKIRKSDSGRQVSASERTWRRATGRGTGRRKFGGRESHRSGSEGRAIGAFG</sequence>
<evidence type="ECO:0000313" key="2">
    <source>
        <dbReference type="EMBL" id="KOM53296.1"/>
    </source>
</evidence>
<dbReference type="Proteomes" id="UP000053144">
    <property type="component" value="Chromosome 9"/>
</dbReference>